<dbReference type="PROSITE" id="PS50263">
    <property type="entry name" value="CN_HYDROLASE"/>
    <property type="match status" value="1"/>
</dbReference>
<dbReference type="PANTHER" id="PTHR38686">
    <property type="entry name" value="APOLIPOPROTEIN N-ACYLTRANSFERASE"/>
    <property type="match status" value="1"/>
</dbReference>
<dbReference type="Gene3D" id="3.60.110.10">
    <property type="entry name" value="Carbon-nitrogen hydrolase"/>
    <property type="match status" value="1"/>
</dbReference>
<dbReference type="InterPro" id="IPR045378">
    <property type="entry name" value="LNT_N"/>
</dbReference>
<dbReference type="RefSeq" id="WP_328939040.1">
    <property type="nucleotide sequence ID" value="NZ_CP108133.1"/>
</dbReference>
<sequence>MNLSATDRGEGLGSRLGPRFGSRLDSPWWRGATAALAGALPMLSFPAPSLWWFAYVALVPWILLVRSAPTGRRAAYDGWLGGLGFMLAVHHWLLPSLHVFTLVIAALLGALWAPWGWLVRRFLAGAPSPGRVLAALFVLPSGWLMVELVRSWEGLGGPWGLLGSSQWEVAPALRLASVGGVWLLSFLLVAVNVAVAVLVAVRSSRVPALAGLVATAAATSAVWVWSPRPQEDGERARIAVVQPGVINGIGGPEKRFAREEALTRKLAGQGVDLVVWGESSVGFDLADRPDLADRLAALSREVGADIVVNIDARRSDRPGIYKSSVLVGPQGPTGDRYDKMRLVPFGEYVPARSLLGWATSVGKAAGEDRMRGTEQVVMTVGDGLKVGPMVCFESAFPDISRHLARDGADMLLAQSSTSSFQSSWAPKQHASLAALRAAETGRPMVHATLTGVSAVYGPDGGRIGSWLGTDASTSAVYEVPLAHGVTPYSRFGEWPVYAALLILGALGVTEGVRALRLRRTGRSAPSPRAPHARTVRESPARPGR</sequence>
<dbReference type="InterPro" id="IPR003010">
    <property type="entry name" value="C-N_Hydrolase"/>
</dbReference>
<keyword evidence="4 8" id="KW-0812">Transmembrane</keyword>
<dbReference type="Pfam" id="PF20154">
    <property type="entry name" value="LNT_N"/>
    <property type="match status" value="1"/>
</dbReference>
<keyword evidence="3 8" id="KW-0808">Transferase</keyword>
<dbReference type="Pfam" id="PF00795">
    <property type="entry name" value="CN_hydrolase"/>
    <property type="match status" value="1"/>
</dbReference>
<dbReference type="InterPro" id="IPR004563">
    <property type="entry name" value="Apolipo_AcylTrfase"/>
</dbReference>
<feature type="transmembrane region" description="Helical" evidence="8">
    <location>
        <begin position="172"/>
        <end position="199"/>
    </location>
</feature>
<evidence type="ECO:0000256" key="3">
    <source>
        <dbReference type="ARBA" id="ARBA00022679"/>
    </source>
</evidence>
<evidence type="ECO:0000259" key="10">
    <source>
        <dbReference type="PROSITE" id="PS50263"/>
    </source>
</evidence>
<comment type="pathway">
    <text evidence="8">Protein modification; lipoprotein biosynthesis (N-acyl transfer).</text>
</comment>
<feature type="transmembrane region" description="Helical" evidence="8">
    <location>
        <begin position="74"/>
        <end position="93"/>
    </location>
</feature>
<dbReference type="Proteomes" id="UP001432166">
    <property type="component" value="Chromosome"/>
</dbReference>
<name>A0ABZ1JTT9_9ACTN</name>
<comment type="function">
    <text evidence="8">Catalyzes the phospholipid dependent N-acylation of the N-terminal cysteine of apolipoprotein, the last step in lipoprotein maturation.</text>
</comment>
<evidence type="ECO:0000256" key="5">
    <source>
        <dbReference type="ARBA" id="ARBA00022989"/>
    </source>
</evidence>
<dbReference type="EMBL" id="CP108133">
    <property type="protein sequence ID" value="WTP53160.1"/>
    <property type="molecule type" value="Genomic_DNA"/>
</dbReference>
<keyword evidence="7 8" id="KW-0012">Acyltransferase</keyword>
<comment type="subcellular location">
    <subcellularLocation>
        <location evidence="1 8">Cell membrane</location>
        <topology evidence="1 8">Multi-pass membrane protein</topology>
    </subcellularLocation>
</comment>
<dbReference type="CDD" id="cd07571">
    <property type="entry name" value="ALP_N-acyl_transferase"/>
    <property type="match status" value="1"/>
</dbReference>
<reference evidence="11" key="1">
    <citation type="submission" date="2022-10" db="EMBL/GenBank/DDBJ databases">
        <title>The complete genomes of actinobacterial strains from the NBC collection.</title>
        <authorList>
            <person name="Joergensen T.S."/>
            <person name="Alvarez Arevalo M."/>
            <person name="Sterndorff E.B."/>
            <person name="Faurdal D."/>
            <person name="Vuksanovic O."/>
            <person name="Mourched A.-S."/>
            <person name="Charusanti P."/>
            <person name="Shaw S."/>
            <person name="Blin K."/>
            <person name="Weber T."/>
        </authorList>
    </citation>
    <scope>NUCLEOTIDE SEQUENCE</scope>
    <source>
        <strain evidence="11">NBC_00189</strain>
    </source>
</reference>
<keyword evidence="6 8" id="KW-0472">Membrane</keyword>
<evidence type="ECO:0000256" key="6">
    <source>
        <dbReference type="ARBA" id="ARBA00023136"/>
    </source>
</evidence>
<feature type="region of interest" description="Disordered" evidence="9">
    <location>
        <begin position="519"/>
        <end position="544"/>
    </location>
</feature>
<accession>A0ABZ1JTT9</accession>
<dbReference type="PANTHER" id="PTHR38686:SF1">
    <property type="entry name" value="APOLIPOPROTEIN N-ACYLTRANSFERASE"/>
    <property type="match status" value="1"/>
</dbReference>
<dbReference type="NCBIfam" id="TIGR00546">
    <property type="entry name" value="lnt"/>
    <property type="match status" value="1"/>
</dbReference>
<gene>
    <name evidence="8 11" type="primary">lnt</name>
    <name evidence="11" type="ORF">OG288_35510</name>
</gene>
<keyword evidence="12" id="KW-1185">Reference proteome</keyword>
<evidence type="ECO:0000256" key="8">
    <source>
        <dbReference type="HAMAP-Rule" id="MF_01148"/>
    </source>
</evidence>
<comment type="similarity">
    <text evidence="8">Belongs to the CN hydrolase family. Apolipoprotein N-acyltransferase subfamily.</text>
</comment>
<feature type="transmembrane region" description="Helical" evidence="8">
    <location>
        <begin position="99"/>
        <end position="120"/>
    </location>
</feature>
<protein>
    <recommendedName>
        <fullName evidence="8">Apolipoprotein N-acyltransferase</fullName>
        <shortName evidence="8">ALP N-acyltransferase</shortName>
        <ecNumber evidence="8">2.3.1.269</ecNumber>
    </recommendedName>
</protein>
<keyword evidence="5 8" id="KW-1133">Transmembrane helix</keyword>
<keyword evidence="2 8" id="KW-1003">Cell membrane</keyword>
<evidence type="ECO:0000256" key="4">
    <source>
        <dbReference type="ARBA" id="ARBA00022692"/>
    </source>
</evidence>
<evidence type="ECO:0000256" key="9">
    <source>
        <dbReference type="SAM" id="MobiDB-lite"/>
    </source>
</evidence>
<feature type="domain" description="CN hydrolase" evidence="10">
    <location>
        <begin position="236"/>
        <end position="481"/>
    </location>
</feature>
<feature type="compositionally biased region" description="Basic and acidic residues" evidence="9">
    <location>
        <begin position="534"/>
        <end position="544"/>
    </location>
</feature>
<evidence type="ECO:0000256" key="1">
    <source>
        <dbReference type="ARBA" id="ARBA00004651"/>
    </source>
</evidence>
<dbReference type="SUPFAM" id="SSF56317">
    <property type="entry name" value="Carbon-nitrogen hydrolase"/>
    <property type="match status" value="1"/>
</dbReference>
<feature type="transmembrane region" description="Helical" evidence="8">
    <location>
        <begin position="206"/>
        <end position="225"/>
    </location>
</feature>
<dbReference type="InterPro" id="IPR036526">
    <property type="entry name" value="C-N_Hydrolase_sf"/>
</dbReference>
<evidence type="ECO:0000313" key="12">
    <source>
        <dbReference type="Proteomes" id="UP001432166"/>
    </source>
</evidence>
<proteinExistence type="inferred from homology"/>
<evidence type="ECO:0000256" key="2">
    <source>
        <dbReference type="ARBA" id="ARBA00022475"/>
    </source>
</evidence>
<feature type="transmembrane region" description="Helical" evidence="8">
    <location>
        <begin position="132"/>
        <end position="152"/>
    </location>
</feature>
<organism evidence="11 12">
    <name type="scientific">Streptomyces tauricus</name>
    <dbReference type="NCBI Taxonomy" id="68274"/>
    <lineage>
        <taxon>Bacteria</taxon>
        <taxon>Bacillati</taxon>
        <taxon>Actinomycetota</taxon>
        <taxon>Actinomycetes</taxon>
        <taxon>Kitasatosporales</taxon>
        <taxon>Streptomycetaceae</taxon>
        <taxon>Streptomyces</taxon>
        <taxon>Streptomyces aurantiacus group</taxon>
    </lineage>
</organism>
<dbReference type="EC" id="2.3.1.269" evidence="8"/>
<evidence type="ECO:0000313" key="11">
    <source>
        <dbReference type="EMBL" id="WTP53160.1"/>
    </source>
</evidence>
<feature type="transmembrane region" description="Helical" evidence="8">
    <location>
        <begin position="50"/>
        <end position="67"/>
    </location>
</feature>
<dbReference type="HAMAP" id="MF_01148">
    <property type="entry name" value="Lnt"/>
    <property type="match status" value="1"/>
</dbReference>
<evidence type="ECO:0000256" key="7">
    <source>
        <dbReference type="ARBA" id="ARBA00023315"/>
    </source>
</evidence>
<comment type="catalytic activity">
    <reaction evidence="8">
        <text>N-terminal S-1,2-diacyl-sn-glyceryl-L-cysteinyl-[lipoprotein] + a glycerophospholipid = N-acyl-S-1,2-diacyl-sn-glyceryl-L-cysteinyl-[lipoprotein] + a 2-acyl-sn-glycero-3-phospholipid + H(+)</text>
        <dbReference type="Rhea" id="RHEA:48228"/>
        <dbReference type="Rhea" id="RHEA-COMP:14681"/>
        <dbReference type="Rhea" id="RHEA-COMP:14684"/>
        <dbReference type="ChEBI" id="CHEBI:15378"/>
        <dbReference type="ChEBI" id="CHEBI:136912"/>
        <dbReference type="ChEBI" id="CHEBI:140656"/>
        <dbReference type="ChEBI" id="CHEBI:140657"/>
        <dbReference type="ChEBI" id="CHEBI:140660"/>
        <dbReference type="EC" id="2.3.1.269"/>
    </reaction>
</comment>